<protein>
    <submittedName>
        <fullName evidence="1">Uncharacterized protein</fullName>
    </submittedName>
</protein>
<dbReference type="AlphaFoldDB" id="A0AAD7RT65"/>
<comment type="caution">
    <text evidence="1">The sequence shown here is derived from an EMBL/GenBank/DDBJ whole genome shotgun (WGS) entry which is preliminary data.</text>
</comment>
<evidence type="ECO:0000313" key="2">
    <source>
        <dbReference type="Proteomes" id="UP001221898"/>
    </source>
</evidence>
<keyword evidence="2" id="KW-1185">Reference proteome</keyword>
<dbReference type="Proteomes" id="UP001221898">
    <property type="component" value="Unassembled WGS sequence"/>
</dbReference>
<proteinExistence type="predicted"/>
<dbReference type="PANTHER" id="PTHR47331:SF3">
    <property type="match status" value="1"/>
</dbReference>
<dbReference type="EMBL" id="JAINUG010000176">
    <property type="protein sequence ID" value="KAJ8389926.1"/>
    <property type="molecule type" value="Genomic_DNA"/>
</dbReference>
<reference evidence="1" key="1">
    <citation type="journal article" date="2023" name="Science">
        <title>Genome structures resolve the early diversification of teleost fishes.</title>
        <authorList>
            <person name="Parey E."/>
            <person name="Louis A."/>
            <person name="Montfort J."/>
            <person name="Bouchez O."/>
            <person name="Roques C."/>
            <person name="Iampietro C."/>
            <person name="Lluch J."/>
            <person name="Castinel A."/>
            <person name="Donnadieu C."/>
            <person name="Desvignes T."/>
            <person name="Floi Bucao C."/>
            <person name="Jouanno E."/>
            <person name="Wen M."/>
            <person name="Mejri S."/>
            <person name="Dirks R."/>
            <person name="Jansen H."/>
            <person name="Henkel C."/>
            <person name="Chen W.J."/>
            <person name="Zahm M."/>
            <person name="Cabau C."/>
            <person name="Klopp C."/>
            <person name="Thompson A.W."/>
            <person name="Robinson-Rechavi M."/>
            <person name="Braasch I."/>
            <person name="Lecointre G."/>
            <person name="Bobe J."/>
            <person name="Postlethwait J.H."/>
            <person name="Berthelot C."/>
            <person name="Roest Crollius H."/>
            <person name="Guiguen Y."/>
        </authorList>
    </citation>
    <scope>NUCLEOTIDE SEQUENCE</scope>
    <source>
        <strain evidence="1">NC1722</strain>
    </source>
</reference>
<organism evidence="1 2">
    <name type="scientific">Aldrovandia affinis</name>
    <dbReference type="NCBI Taxonomy" id="143900"/>
    <lineage>
        <taxon>Eukaryota</taxon>
        <taxon>Metazoa</taxon>
        <taxon>Chordata</taxon>
        <taxon>Craniata</taxon>
        <taxon>Vertebrata</taxon>
        <taxon>Euteleostomi</taxon>
        <taxon>Actinopterygii</taxon>
        <taxon>Neopterygii</taxon>
        <taxon>Teleostei</taxon>
        <taxon>Notacanthiformes</taxon>
        <taxon>Halosauridae</taxon>
        <taxon>Aldrovandia</taxon>
    </lineage>
</organism>
<gene>
    <name evidence="1" type="ORF">AAFF_G00112110</name>
</gene>
<dbReference type="PANTHER" id="PTHR47331">
    <property type="entry name" value="PHD-TYPE DOMAIN-CONTAINING PROTEIN"/>
    <property type="match status" value="1"/>
</dbReference>
<evidence type="ECO:0000313" key="1">
    <source>
        <dbReference type="EMBL" id="KAJ8389926.1"/>
    </source>
</evidence>
<accession>A0AAD7RT65</accession>
<sequence>MKLAKGNKTVITYAFLDPGSSATFCTEKLMRQLDANGRKTKILLRTMGQEKAVESYEVAGLEVGNIEGGAFIPLPKVYTQRMIPVTKDNILTSRDIQKWNDLDEIRLTEFDADVELLIGVNTPKAMEPWRVINSQDDGPYAVKTLLGWVVNGPLNGCTATKDAGHQKVWANWISVASLEEVLIQQYNHDFSEKQYEG</sequence>
<name>A0AAD7RT65_9TELE</name>